<organism evidence="1 2">
    <name type="scientific">Aeropyrum pernix</name>
    <dbReference type="NCBI Taxonomy" id="56636"/>
    <lineage>
        <taxon>Archaea</taxon>
        <taxon>Thermoproteota</taxon>
        <taxon>Thermoprotei</taxon>
        <taxon>Desulfurococcales</taxon>
        <taxon>Desulfurococcaceae</taxon>
        <taxon>Aeropyrum</taxon>
    </lineage>
</organism>
<protein>
    <submittedName>
        <fullName evidence="1">Uncharacterized protein</fullName>
    </submittedName>
</protein>
<reference evidence="1 2" key="1">
    <citation type="submission" date="2017-02" db="EMBL/GenBank/DDBJ databases">
        <title>isolation and characterization of a novel temperate virus Aeropyrum globular virus 1 infecting hyperthermophilic archaeon Aeropyrum.</title>
        <authorList>
            <person name="Yumiya M."/>
            <person name="Yoshida T."/>
            <person name="Sako Y."/>
        </authorList>
    </citation>
    <scope>NUCLEOTIDE SEQUENCE [LARGE SCALE GENOMIC DNA]</scope>
    <source>
        <strain evidence="1 2">YK1-12-2013</strain>
    </source>
</reference>
<accession>A0A401HAE7</accession>
<comment type="caution">
    <text evidence="1">The sequence shown here is derived from an EMBL/GenBank/DDBJ whole genome shotgun (WGS) entry which is preliminary data.</text>
</comment>
<gene>
    <name evidence="1" type="ORF">apy_11020</name>
</gene>
<dbReference type="EMBL" id="BDMD01000058">
    <property type="protein sequence ID" value="GBF09377.1"/>
    <property type="molecule type" value="Genomic_DNA"/>
</dbReference>
<evidence type="ECO:0000313" key="1">
    <source>
        <dbReference type="EMBL" id="GBF09377.1"/>
    </source>
</evidence>
<proteinExistence type="predicted"/>
<sequence length="309" mass="32907">MEGCSGLTVAGLGVSTVESVPFHHYRPGGLVLRLYTGPHGAPRLGVEASRRCLEWDVEVCEWMSRPGSFPAYTVGLERLRGLAGRWGVEAAVLDGLESWLHAPCASRLGLPLSARTQGLLEPGGEELGLLEALAVEYTYLLGGGGSNLALARTVEEAVGKGVWVEVVVYLPRPVESSLLAPPLQAARRAGAPLHLVVLDHGGGGPLSRLAAEVERLHWPVYIHSPPYSRLDTRCPSCGTVVATRREGLLDAMQLASGGRCPRCGAGIPVKGGWRGGTPRWFRRLAPEGVYWIDPRILGGRPAGEPGESL</sequence>
<dbReference type="Proteomes" id="UP000291213">
    <property type="component" value="Unassembled WGS sequence"/>
</dbReference>
<evidence type="ECO:0000313" key="2">
    <source>
        <dbReference type="Proteomes" id="UP000291213"/>
    </source>
</evidence>
<dbReference type="RefSeq" id="WP_131160359.1">
    <property type="nucleotide sequence ID" value="NZ_BDMD01000058.1"/>
</dbReference>
<dbReference type="OrthoDB" id="15051at2157"/>
<name>A0A401HAE7_AERPX</name>
<dbReference type="AlphaFoldDB" id="A0A401HAE7"/>